<proteinExistence type="predicted"/>
<evidence type="ECO:0000313" key="3">
    <source>
        <dbReference type="Proteomes" id="UP000245778"/>
    </source>
</evidence>
<organism evidence="2 3">
    <name type="scientific">Intestinimonas butyriciproducens</name>
    <dbReference type="NCBI Taxonomy" id="1297617"/>
    <lineage>
        <taxon>Bacteria</taxon>
        <taxon>Bacillati</taxon>
        <taxon>Bacillota</taxon>
        <taxon>Clostridia</taxon>
        <taxon>Eubacteriales</taxon>
        <taxon>Intestinimonas</taxon>
    </lineage>
</organism>
<feature type="compositionally biased region" description="Basic and acidic residues" evidence="1">
    <location>
        <begin position="155"/>
        <end position="169"/>
    </location>
</feature>
<dbReference type="AlphaFoldDB" id="A0A2U1CBX6"/>
<comment type="caution">
    <text evidence="2">The sequence shown here is derived from an EMBL/GenBank/DDBJ whole genome shotgun (WGS) entry which is preliminary data.</text>
</comment>
<name>A0A2U1CBX6_9FIRM</name>
<evidence type="ECO:0000256" key="1">
    <source>
        <dbReference type="SAM" id="MobiDB-lite"/>
    </source>
</evidence>
<dbReference type="EMBL" id="QEKK01000004">
    <property type="protein sequence ID" value="PVY58429.1"/>
    <property type="molecule type" value="Genomic_DNA"/>
</dbReference>
<accession>A0A2U1CBX6</accession>
<reference evidence="2 3" key="1">
    <citation type="submission" date="2018-04" db="EMBL/GenBank/DDBJ databases">
        <title>Genomic Encyclopedia of Type Strains, Phase IV (KMG-IV): sequencing the most valuable type-strain genomes for metagenomic binning, comparative biology and taxonomic classification.</title>
        <authorList>
            <person name="Goeker M."/>
        </authorList>
    </citation>
    <scope>NUCLEOTIDE SEQUENCE [LARGE SCALE GENOMIC DNA]</scope>
    <source>
        <strain evidence="2 3">DSM 26588</strain>
    </source>
</reference>
<protein>
    <submittedName>
        <fullName evidence="2">Uncharacterized protein</fullName>
    </submittedName>
</protein>
<dbReference type="Proteomes" id="UP000245778">
    <property type="component" value="Unassembled WGS sequence"/>
</dbReference>
<feature type="region of interest" description="Disordered" evidence="1">
    <location>
        <begin position="148"/>
        <end position="178"/>
    </location>
</feature>
<gene>
    <name evidence="2" type="ORF">C7373_10422</name>
</gene>
<sequence>MARAAPLPVKYYRLRGPRPIRGHKFHGLRALYVKYLYLLGKIPVCKPSKGAAFLLRGEVVKFNRYVAQFRLIQRYRIETTGQLGLLADALQAEIDALTDRRKAFYQLSRRGRDDGTVTQAISAATARIRCLRRDHGLCTQALGDLPRIQSQVPKPQEKERGRVKEDNRHVKNRGHRSR</sequence>
<evidence type="ECO:0000313" key="2">
    <source>
        <dbReference type="EMBL" id="PVY58429.1"/>
    </source>
</evidence>